<keyword evidence="2" id="KW-1185">Reference proteome</keyword>
<protein>
    <submittedName>
        <fullName evidence="1">Uncharacterized protein</fullName>
    </submittedName>
</protein>
<evidence type="ECO:0000313" key="2">
    <source>
        <dbReference type="Proteomes" id="UP000261620"/>
    </source>
</evidence>
<dbReference type="Ensembl" id="ENSMMOT00000017282.1">
    <property type="protein sequence ID" value="ENSMMOP00000016999.1"/>
    <property type="gene ID" value="ENSMMOG00000012949.1"/>
</dbReference>
<dbReference type="AlphaFoldDB" id="A0A3Q3X4T8"/>
<organism evidence="1 2">
    <name type="scientific">Mola mola</name>
    <name type="common">Ocean sunfish</name>
    <name type="synonym">Tetraodon mola</name>
    <dbReference type="NCBI Taxonomy" id="94237"/>
    <lineage>
        <taxon>Eukaryota</taxon>
        <taxon>Metazoa</taxon>
        <taxon>Chordata</taxon>
        <taxon>Craniata</taxon>
        <taxon>Vertebrata</taxon>
        <taxon>Euteleostomi</taxon>
        <taxon>Actinopterygii</taxon>
        <taxon>Neopterygii</taxon>
        <taxon>Teleostei</taxon>
        <taxon>Neoteleostei</taxon>
        <taxon>Acanthomorphata</taxon>
        <taxon>Eupercaria</taxon>
        <taxon>Tetraodontiformes</taxon>
        <taxon>Molidae</taxon>
        <taxon>Mola</taxon>
    </lineage>
</organism>
<dbReference type="PANTHER" id="PTHR19321">
    <property type="entry name" value="PROTEIN REGULATOR OF CYTOKINESIS 1 PRC1-RELATED"/>
    <property type="match status" value="1"/>
</dbReference>
<dbReference type="GO" id="GO:1990023">
    <property type="term" value="C:mitotic spindle midzone"/>
    <property type="evidence" value="ECO:0007669"/>
    <property type="project" value="TreeGrafter"/>
</dbReference>
<dbReference type="GO" id="GO:0051256">
    <property type="term" value="P:mitotic spindle midzone assembly"/>
    <property type="evidence" value="ECO:0007669"/>
    <property type="project" value="TreeGrafter"/>
</dbReference>
<sequence>MRRVSEVHAAESVAYLNRALARLQDIWEEIGIPEEQRLQRTNEVHKHIKGLLDLMIAEEEELKKRLLKSIESCVKELNILYSELQLPPFEEEESCTMLQMEKNSRTRLEVMKEHKKQRMEELKSLIAKDRELCGIMCTTPFCIDQDSVPSLPQLKTYHVYLDDLAKEKEHRHDEFVSIKKEITVCMGELEQHPETSFETDVMCEDEEAFCLSNDNIAALKLLLSQLQQRKAENELCCSALRAKIQGLWERLQIVLSFYYKLNMATYR</sequence>
<evidence type="ECO:0000313" key="1">
    <source>
        <dbReference type="Ensembl" id="ENSMMOP00000016999.1"/>
    </source>
</evidence>
<name>A0A3Q3X4T8_MOLML</name>
<dbReference type="GO" id="GO:0008017">
    <property type="term" value="F:microtubule binding"/>
    <property type="evidence" value="ECO:0007669"/>
    <property type="project" value="InterPro"/>
</dbReference>
<reference evidence="1" key="2">
    <citation type="submission" date="2025-09" db="UniProtKB">
        <authorList>
            <consortium name="Ensembl"/>
        </authorList>
    </citation>
    <scope>IDENTIFICATION</scope>
</reference>
<reference evidence="1" key="1">
    <citation type="submission" date="2025-08" db="UniProtKB">
        <authorList>
            <consortium name="Ensembl"/>
        </authorList>
    </citation>
    <scope>IDENTIFICATION</scope>
</reference>
<dbReference type="GO" id="GO:0005737">
    <property type="term" value="C:cytoplasm"/>
    <property type="evidence" value="ECO:0007669"/>
    <property type="project" value="TreeGrafter"/>
</dbReference>
<dbReference type="InterPro" id="IPR007145">
    <property type="entry name" value="MAP65_Ase1_PRC1"/>
</dbReference>
<dbReference type="PANTHER" id="PTHR19321:SF1">
    <property type="entry name" value="PROTEIN REGULATOR OF CYTOKINESIS 1"/>
    <property type="match status" value="1"/>
</dbReference>
<accession>A0A3Q3X4T8</accession>
<proteinExistence type="predicted"/>
<dbReference type="Proteomes" id="UP000261620">
    <property type="component" value="Unplaced"/>
</dbReference>
<dbReference type="Pfam" id="PF03999">
    <property type="entry name" value="MAP65_ASE1"/>
    <property type="match status" value="1"/>
</dbReference>